<dbReference type="OrthoDB" id="195574at2157"/>
<dbReference type="InterPro" id="IPR027417">
    <property type="entry name" value="P-loop_NTPase"/>
</dbReference>
<comment type="caution">
    <text evidence="7">The sequence shown here is derived from an EMBL/GenBank/DDBJ whole genome shotgun (WGS) entry which is preliminary data.</text>
</comment>
<dbReference type="InterPro" id="IPR003593">
    <property type="entry name" value="AAA+_ATPase"/>
</dbReference>
<dbReference type="SUPFAM" id="SSF52540">
    <property type="entry name" value="P-loop containing nucleoside triphosphate hydrolases"/>
    <property type="match status" value="1"/>
</dbReference>
<sequence>MADGNDQQSLSQSIKGRLQEGAQNSVFQDKGLLDPDAVIDEDRIVGRDDQLDDIITYLRPALQGNRPPNMLLYGPSGTGKSLIINAVCQQVLELANSQGGRFGVIKINCQTIKSHDRAVYRLAKNASDEAGVDVGIPQSGISTDQKLNRFYEILSNHFDSVIIILDEVDLLVGRQRDPNDEPAYSKLLYQLSRASQLGRIEGHVSVAALTNDPRFMEDLDGRAESSFNPQDIVFPDYDANQLQSILERRRDAYQDDVLEDGIIPLSAAFAAQDHGDARKAIDLFRKAGEIADRVGEDTIREEHVRDAQKEAERDRTLTQMQGLSTQKKLSLYATAIVPVHSKRNLNAVPSTVAYRVYQYLTELLDADEKSRDSYLRYMSEAETYNFVMSEKRGRGYGSGVHKEYTFVDDPEVVAETLQTDIRLEEAEHNEDLIRSVVNAQIEDFFEGN</sequence>
<keyword evidence="8" id="KW-1185">Reference proteome</keyword>
<reference evidence="7 8" key="1">
    <citation type="submission" date="2018-10" db="EMBL/GenBank/DDBJ databases">
        <title>Natrarchaeobius chitinivorans gen. nov., sp. nov., and Natrarchaeobius haloalkaliphilus sp. nov., alkaliphilic, chitin-utilizing haloarchaea from hypersaline alkaline lakes.</title>
        <authorList>
            <person name="Sorokin D.Y."/>
            <person name="Elcheninov A.G."/>
            <person name="Kostrikina N.A."/>
            <person name="Bale N.J."/>
            <person name="Sinninghe Damste J.S."/>
            <person name="Khijniak T.V."/>
            <person name="Kublanov I.V."/>
            <person name="Toshchakov S.V."/>
        </authorList>
    </citation>
    <scope>NUCLEOTIDE SEQUENCE [LARGE SCALE GENOMIC DNA]</scope>
    <source>
        <strain evidence="7 8">AArcht7</strain>
    </source>
</reference>
<dbReference type="SUPFAM" id="SSF46785">
    <property type="entry name" value="Winged helix' DNA-binding domain"/>
    <property type="match status" value="1"/>
</dbReference>
<feature type="binding site" evidence="5">
    <location>
        <begin position="78"/>
        <end position="82"/>
    </location>
    <ligand>
        <name>ATP</name>
        <dbReference type="ChEBI" id="CHEBI:30616"/>
    </ligand>
</feature>
<proteinExistence type="inferred from homology"/>
<dbReference type="InterPro" id="IPR015163">
    <property type="entry name" value="Cdc6_C"/>
</dbReference>
<dbReference type="Pfam" id="PF13191">
    <property type="entry name" value="AAA_16"/>
    <property type="match status" value="1"/>
</dbReference>
<dbReference type="Proteomes" id="UP000281431">
    <property type="component" value="Unassembled WGS sequence"/>
</dbReference>
<evidence type="ECO:0000256" key="1">
    <source>
        <dbReference type="ARBA" id="ARBA00006184"/>
    </source>
</evidence>
<keyword evidence="2 5" id="KW-0235">DNA replication</keyword>
<feature type="binding site" evidence="5">
    <location>
        <position position="237"/>
    </location>
    <ligand>
        <name>ATP</name>
        <dbReference type="ChEBI" id="CHEBI:30616"/>
    </ligand>
</feature>
<dbReference type="SMART" id="SM00382">
    <property type="entry name" value="AAA"/>
    <property type="match status" value="1"/>
</dbReference>
<evidence type="ECO:0000256" key="2">
    <source>
        <dbReference type="ARBA" id="ARBA00022705"/>
    </source>
</evidence>
<feature type="domain" description="AAA+ ATPase" evidence="6">
    <location>
        <begin position="66"/>
        <end position="233"/>
    </location>
</feature>
<accession>A0A3N6MME9</accession>
<dbReference type="AlphaFoldDB" id="A0A3N6MME9"/>
<dbReference type="PANTHER" id="PTHR10763">
    <property type="entry name" value="CELL DIVISION CONTROL PROTEIN 6-RELATED"/>
    <property type="match status" value="1"/>
</dbReference>
<dbReference type="InterPro" id="IPR041664">
    <property type="entry name" value="AAA_16"/>
</dbReference>
<keyword evidence="4 5" id="KW-0067">ATP-binding</keyword>
<keyword evidence="3 5" id="KW-0547">Nucleotide-binding</keyword>
<dbReference type="Gene3D" id="1.10.10.10">
    <property type="entry name" value="Winged helix-like DNA-binding domain superfamily/Winged helix DNA-binding domain"/>
    <property type="match status" value="1"/>
</dbReference>
<feature type="binding site" evidence="5">
    <location>
        <position position="249"/>
    </location>
    <ligand>
        <name>ATP</name>
        <dbReference type="ChEBI" id="CHEBI:30616"/>
    </ligand>
</feature>
<dbReference type="FunFam" id="3.40.50.300:FF:000930">
    <property type="entry name" value="ORC1-type DNA replication protein"/>
    <property type="match status" value="1"/>
</dbReference>
<dbReference type="InterPro" id="IPR036388">
    <property type="entry name" value="WH-like_DNA-bd_sf"/>
</dbReference>
<gene>
    <name evidence="7" type="ORF">EA472_21530</name>
</gene>
<comment type="similarity">
    <text evidence="1 5">Belongs to the CDC6/cdc18 family.</text>
</comment>
<dbReference type="Pfam" id="PF09079">
    <property type="entry name" value="WHD_Cdc6"/>
    <property type="match status" value="1"/>
</dbReference>
<name>A0A3N6MME9_NATCH</name>
<dbReference type="InterPro" id="IPR055237">
    <property type="entry name" value="Cdc6_lid"/>
</dbReference>
<evidence type="ECO:0000259" key="6">
    <source>
        <dbReference type="SMART" id="SM00382"/>
    </source>
</evidence>
<dbReference type="NCBIfam" id="TIGR02928">
    <property type="entry name" value="orc1/cdc6 family replication initiation protein"/>
    <property type="match status" value="1"/>
</dbReference>
<evidence type="ECO:0000256" key="3">
    <source>
        <dbReference type="ARBA" id="ARBA00022741"/>
    </source>
</evidence>
<evidence type="ECO:0000313" key="7">
    <source>
        <dbReference type="EMBL" id="RQG95626.1"/>
    </source>
</evidence>
<evidence type="ECO:0000256" key="5">
    <source>
        <dbReference type="HAMAP-Rule" id="MF_01407"/>
    </source>
</evidence>
<dbReference type="GO" id="GO:0006260">
    <property type="term" value="P:DNA replication"/>
    <property type="evidence" value="ECO:0007669"/>
    <property type="project" value="UniProtKB-UniRule"/>
</dbReference>
<dbReference type="InterPro" id="IPR036390">
    <property type="entry name" value="WH_DNA-bd_sf"/>
</dbReference>
<dbReference type="Pfam" id="PF22703">
    <property type="entry name" value="Cdc6_lid"/>
    <property type="match status" value="1"/>
</dbReference>
<protein>
    <recommendedName>
        <fullName evidence="5">ORC1-type DNA replication protein</fullName>
    </recommendedName>
</protein>
<organism evidence="7 8">
    <name type="scientific">Natrarchaeobius chitinivorans</name>
    <dbReference type="NCBI Taxonomy" id="1679083"/>
    <lineage>
        <taxon>Archaea</taxon>
        <taxon>Methanobacteriati</taxon>
        <taxon>Methanobacteriota</taxon>
        <taxon>Stenosarchaea group</taxon>
        <taxon>Halobacteria</taxon>
        <taxon>Halobacteriales</taxon>
        <taxon>Natrialbaceae</taxon>
        <taxon>Natrarchaeobius</taxon>
    </lineage>
</organism>
<dbReference type="Gene3D" id="1.10.8.60">
    <property type="match status" value="1"/>
</dbReference>
<comment type="function">
    <text evidence="5">Involved in regulation of DNA replication.</text>
</comment>
<dbReference type="FunFam" id="1.10.8.60:FF:000073">
    <property type="entry name" value="ORC1-type DNA replication protein"/>
    <property type="match status" value="1"/>
</dbReference>
<dbReference type="HAMAP" id="MF_01407">
    <property type="entry name" value="ORC1_type_DNA_replic_protein"/>
    <property type="match status" value="1"/>
</dbReference>
<dbReference type="EMBL" id="REFZ01000032">
    <property type="protein sequence ID" value="RQG95626.1"/>
    <property type="molecule type" value="Genomic_DNA"/>
</dbReference>
<dbReference type="GO" id="GO:0005524">
    <property type="term" value="F:ATP binding"/>
    <property type="evidence" value="ECO:0007669"/>
    <property type="project" value="UniProtKB-UniRule"/>
</dbReference>
<dbReference type="CDD" id="cd00009">
    <property type="entry name" value="AAA"/>
    <property type="match status" value="1"/>
</dbReference>
<evidence type="ECO:0000256" key="4">
    <source>
        <dbReference type="ARBA" id="ARBA00022840"/>
    </source>
</evidence>
<evidence type="ECO:0000313" key="8">
    <source>
        <dbReference type="Proteomes" id="UP000281431"/>
    </source>
</evidence>
<dbReference type="InterPro" id="IPR050311">
    <property type="entry name" value="ORC1/CDC6"/>
</dbReference>
<dbReference type="InterPro" id="IPR014277">
    <property type="entry name" value="Orc1/Cdc6_arc"/>
</dbReference>
<dbReference type="PANTHER" id="PTHR10763:SF22">
    <property type="entry name" value="ORC1-TYPE DNA REPLICATION PROTEIN"/>
    <property type="match status" value="1"/>
</dbReference>
<dbReference type="Gene3D" id="3.40.50.300">
    <property type="entry name" value="P-loop containing nucleotide triphosphate hydrolases"/>
    <property type="match status" value="1"/>
</dbReference>